<comment type="similarity">
    <text evidence="2">Belongs to the membrane fusion protein (MFP) (TC 8.A.1) family.</text>
</comment>
<dbReference type="GO" id="GO:0015562">
    <property type="term" value="F:efflux transmembrane transporter activity"/>
    <property type="evidence" value="ECO:0007669"/>
    <property type="project" value="TreeGrafter"/>
</dbReference>
<feature type="coiled-coil region" evidence="4">
    <location>
        <begin position="131"/>
        <end position="158"/>
    </location>
</feature>
<feature type="transmembrane region" description="Helical" evidence="5">
    <location>
        <begin position="7"/>
        <end position="26"/>
    </location>
</feature>
<evidence type="ECO:0000313" key="9">
    <source>
        <dbReference type="EMBL" id="HDQ98930.1"/>
    </source>
</evidence>
<comment type="subcellular location">
    <subcellularLocation>
        <location evidence="1">Cell envelope</location>
    </subcellularLocation>
</comment>
<dbReference type="PANTHER" id="PTHR30469:SF33">
    <property type="entry name" value="SLR1207 PROTEIN"/>
    <property type="match status" value="1"/>
</dbReference>
<keyword evidence="3" id="KW-0813">Transport</keyword>
<evidence type="ECO:0000259" key="6">
    <source>
        <dbReference type="Pfam" id="PF25917"/>
    </source>
</evidence>
<feature type="domain" description="Multidrug resistance protein MdtA-like barrel-sandwich hybrid" evidence="6">
    <location>
        <begin position="59"/>
        <end position="181"/>
    </location>
</feature>
<dbReference type="NCBIfam" id="TIGR01730">
    <property type="entry name" value="RND_mfp"/>
    <property type="match status" value="1"/>
</dbReference>
<dbReference type="SUPFAM" id="SSF111369">
    <property type="entry name" value="HlyD-like secretion proteins"/>
    <property type="match status" value="1"/>
</dbReference>
<dbReference type="Gene3D" id="2.40.420.20">
    <property type="match status" value="1"/>
</dbReference>
<protein>
    <submittedName>
        <fullName evidence="9">Efflux RND transporter periplasmic adaptor subunit</fullName>
    </submittedName>
</protein>
<evidence type="ECO:0000256" key="3">
    <source>
        <dbReference type="ARBA" id="ARBA00022448"/>
    </source>
</evidence>
<evidence type="ECO:0000259" key="7">
    <source>
        <dbReference type="Pfam" id="PF25967"/>
    </source>
</evidence>
<dbReference type="Gene3D" id="2.40.30.170">
    <property type="match status" value="1"/>
</dbReference>
<evidence type="ECO:0000256" key="5">
    <source>
        <dbReference type="SAM" id="Phobius"/>
    </source>
</evidence>
<dbReference type="Proteomes" id="UP000885672">
    <property type="component" value="Unassembled WGS sequence"/>
</dbReference>
<gene>
    <name evidence="9" type="ORF">ENN51_01390</name>
</gene>
<keyword evidence="5" id="KW-0472">Membrane</keyword>
<dbReference type="InterPro" id="IPR058636">
    <property type="entry name" value="Beta-barrel_YknX"/>
</dbReference>
<dbReference type="Pfam" id="PF25967">
    <property type="entry name" value="RND-MFP_C"/>
    <property type="match status" value="1"/>
</dbReference>
<dbReference type="EMBL" id="DSBX01000051">
    <property type="protein sequence ID" value="HDQ98930.1"/>
    <property type="molecule type" value="Genomic_DNA"/>
</dbReference>
<evidence type="ECO:0000256" key="1">
    <source>
        <dbReference type="ARBA" id="ARBA00004196"/>
    </source>
</evidence>
<reference evidence="9" key="1">
    <citation type="journal article" date="2020" name="mSystems">
        <title>Genome- and Community-Level Interaction Insights into Carbon Utilization and Element Cycling Functions of Hydrothermarchaeota in Hydrothermal Sediment.</title>
        <authorList>
            <person name="Zhou Z."/>
            <person name="Liu Y."/>
            <person name="Xu W."/>
            <person name="Pan J."/>
            <person name="Luo Z.H."/>
            <person name="Li M."/>
        </authorList>
    </citation>
    <scope>NUCLEOTIDE SEQUENCE [LARGE SCALE GENOMIC DNA]</scope>
    <source>
        <strain evidence="9">SpSt-1182</strain>
    </source>
</reference>
<comment type="caution">
    <text evidence="9">The sequence shown here is derived from an EMBL/GenBank/DDBJ whole genome shotgun (WGS) entry which is preliminary data.</text>
</comment>
<dbReference type="GO" id="GO:1990281">
    <property type="term" value="C:efflux pump complex"/>
    <property type="evidence" value="ECO:0007669"/>
    <property type="project" value="TreeGrafter"/>
</dbReference>
<feature type="domain" description="YknX-like beta-barrel" evidence="8">
    <location>
        <begin position="202"/>
        <end position="277"/>
    </location>
</feature>
<dbReference type="Gene3D" id="1.10.287.470">
    <property type="entry name" value="Helix hairpin bin"/>
    <property type="match status" value="1"/>
</dbReference>
<organism evidence="9">
    <name type="scientific">candidate division WOR-3 bacterium</name>
    <dbReference type="NCBI Taxonomy" id="2052148"/>
    <lineage>
        <taxon>Bacteria</taxon>
        <taxon>Bacteria division WOR-3</taxon>
    </lineage>
</organism>
<name>A0A7V0XET7_UNCW3</name>
<keyword evidence="5" id="KW-1133">Transmembrane helix</keyword>
<dbReference type="AlphaFoldDB" id="A0A7V0XET7"/>
<evidence type="ECO:0000256" key="2">
    <source>
        <dbReference type="ARBA" id="ARBA00009477"/>
    </source>
</evidence>
<dbReference type="Pfam" id="PF25990">
    <property type="entry name" value="Beta-barrel_YknX"/>
    <property type="match status" value="1"/>
</dbReference>
<dbReference type="Pfam" id="PF25917">
    <property type="entry name" value="BSH_RND"/>
    <property type="match status" value="1"/>
</dbReference>
<accession>A0A7V0XET7</accession>
<sequence>MKRSTRTILIVIGAAVVLAVLVIANLRRPDTGTAVQVAVTGPGSIRSVVSATGELRALNQVNIQAQVMGVIERLPVAEGDLVRRGDLLLRLDRSQYEAGLVQARARFTQARLSHTRVESLYARNLVSGEQHEASLAALEMAEAQFRQAEDQYDKTSIRAPIAGTVARVNVREGETVMLGTMNNPGTVVMVLADMSRMQALVNADETDIVSLQVGQAAEVEVDALPDTTFRGRVTRIGYMPAASLSLAGTEGTDFEVEITLDTLIPALRPGMSAAAEIVTAELEDVLVVPIQALGRREVEGRERETVFVIAEGRAELRPVRTGRSSDTHIQVTEGLAQGDTLITGPYKLLSRLRPGRRVRPQQNADRDHDAAGK</sequence>
<dbReference type="PANTHER" id="PTHR30469">
    <property type="entry name" value="MULTIDRUG RESISTANCE PROTEIN MDTA"/>
    <property type="match status" value="1"/>
</dbReference>
<keyword evidence="4" id="KW-0175">Coiled coil</keyword>
<keyword evidence="5" id="KW-0812">Transmembrane</keyword>
<evidence type="ECO:0000256" key="4">
    <source>
        <dbReference type="SAM" id="Coils"/>
    </source>
</evidence>
<dbReference type="InterPro" id="IPR058627">
    <property type="entry name" value="MdtA-like_C"/>
</dbReference>
<dbReference type="InterPro" id="IPR058625">
    <property type="entry name" value="MdtA-like_BSH"/>
</dbReference>
<feature type="domain" description="Multidrug resistance protein MdtA-like C-terminal permuted SH3" evidence="7">
    <location>
        <begin position="284"/>
        <end position="344"/>
    </location>
</feature>
<dbReference type="Gene3D" id="2.40.50.100">
    <property type="match status" value="1"/>
</dbReference>
<proteinExistence type="inferred from homology"/>
<dbReference type="InterPro" id="IPR006143">
    <property type="entry name" value="RND_pump_MFP"/>
</dbReference>
<evidence type="ECO:0000259" key="8">
    <source>
        <dbReference type="Pfam" id="PF25990"/>
    </source>
</evidence>